<evidence type="ECO:0000313" key="1">
    <source>
        <dbReference type="EMBL" id="CDW23370.1"/>
    </source>
</evidence>
<name>A0A0K2TC21_LEPSM</name>
<reference evidence="1" key="1">
    <citation type="submission" date="2014-05" db="EMBL/GenBank/DDBJ databases">
        <authorList>
            <person name="Chronopoulou M."/>
        </authorList>
    </citation>
    <scope>NUCLEOTIDE SEQUENCE</scope>
    <source>
        <tissue evidence="1">Whole organism</tissue>
    </source>
</reference>
<accession>A0A0K2TC21</accession>
<organism evidence="1">
    <name type="scientific">Lepeophtheirus salmonis</name>
    <name type="common">Salmon louse</name>
    <name type="synonym">Caligus salmonis</name>
    <dbReference type="NCBI Taxonomy" id="72036"/>
    <lineage>
        <taxon>Eukaryota</taxon>
        <taxon>Metazoa</taxon>
        <taxon>Ecdysozoa</taxon>
        <taxon>Arthropoda</taxon>
        <taxon>Crustacea</taxon>
        <taxon>Multicrustacea</taxon>
        <taxon>Hexanauplia</taxon>
        <taxon>Copepoda</taxon>
        <taxon>Siphonostomatoida</taxon>
        <taxon>Caligidae</taxon>
        <taxon>Lepeophtheirus</taxon>
    </lineage>
</organism>
<sequence>MLLHKILKERFSSTSKQAAISIPFKSEFMNLTSETFGGLSNKNPEANDSEDSLSWRSCTERTVSSINIAYSRASCLLFSKCTLLVLVDACVGLGGGYSDER</sequence>
<protein>
    <submittedName>
        <fullName evidence="1">Uncharacterized protein</fullName>
    </submittedName>
</protein>
<dbReference type="AlphaFoldDB" id="A0A0K2TC21"/>
<dbReference type="EMBL" id="HACA01006009">
    <property type="protein sequence ID" value="CDW23370.1"/>
    <property type="molecule type" value="Transcribed_RNA"/>
</dbReference>
<proteinExistence type="predicted"/>